<feature type="domain" description="Glycosyl hydrolases family 39 N-terminal catalytic" evidence="5">
    <location>
        <begin position="161"/>
        <end position="462"/>
    </location>
</feature>
<evidence type="ECO:0000256" key="3">
    <source>
        <dbReference type="ARBA" id="ARBA00023295"/>
    </source>
</evidence>
<reference evidence="6 7" key="1">
    <citation type="journal article" date="2017" name="ISME J.">
        <title>Energy and carbon metabolisms in a deep terrestrial subsurface fluid microbial community.</title>
        <authorList>
            <person name="Momper L."/>
            <person name="Jungbluth S.P."/>
            <person name="Lee M.D."/>
            <person name="Amend J.P."/>
        </authorList>
    </citation>
    <scope>NUCLEOTIDE SEQUENCE [LARGE SCALE GENOMIC DNA]</scope>
    <source>
        <strain evidence="6">SURF_5</strain>
    </source>
</reference>
<evidence type="ECO:0000256" key="2">
    <source>
        <dbReference type="ARBA" id="ARBA00022801"/>
    </source>
</evidence>
<dbReference type="InterPro" id="IPR049166">
    <property type="entry name" value="GH39_cat"/>
</dbReference>
<dbReference type="PANTHER" id="PTHR12631">
    <property type="entry name" value="ALPHA-L-IDURONIDASE"/>
    <property type="match status" value="1"/>
</dbReference>
<dbReference type="InterPro" id="IPR017853">
    <property type="entry name" value="GH"/>
</dbReference>
<dbReference type="PROSITE" id="PS00659">
    <property type="entry name" value="GLYCOSYL_HYDROL_F5"/>
    <property type="match status" value="1"/>
</dbReference>
<sequence>MFKIISEYKQGDKESRYRLSMLLGFVLVVVLSVFCAKQKGRNAPAADLSDTPHTDVAAPDASGRLASTDQMEDSIVVPINLNWIEGKLPTIYSASIDLNGHGFPHAFADRLVIDTFNQDFALNDTYRLHLYFHLLDTGVHKKEDYVELMTTIKKSGGKVILNLFGMPDRISSCTSNCDEWDMEIKRNSMPPTNWGEWESLVYETIKYYSIDNKFDNILYEIWNEPDLGYWRGTEQEYFLLYKHSHLAAKRIHEKYGISVKIGGPIVSRWDHDINGKSLPIDGTELKGCLIYRFIKFCHDEKIPIDFIAWHHYGSNVSVVQRFQAGRYTRKWLQEFGFDRNTPLIMTEWNLAIGKNGVESTVERDDVVGASYIPAFLQEMENSGLDSHTFFCIQDYFSKPSELHGSLGILTQYGIKKPAYHVFSLLERMQGGDRLKVDIPEYPHIGALAVRNGQSFFIMVWNHPPVNTQLAMLAYLEAERISGEYLQSQRISRQQLIDYMKTGVEPKSLRAADERTRSVLGNASVYYKALENKKTVKQRITLSISELLKEKNYELRHFVIDENTCNAFQYKDTINREMMDLKLNSFQRYLIQRNVPPDGGEKAIQMIKRKGYYNPSAWELPEKEKKRLMQYYSSYKQTFDPDVFTQAQEINRKAGIVLKPTQTVTIVKEDTLTLPVELEPYSVHFIEIGAI</sequence>
<organism evidence="6 7">
    <name type="scientific">Abyssobacteria bacterium (strain SURF_5)</name>
    <dbReference type="NCBI Taxonomy" id="2093360"/>
    <lineage>
        <taxon>Bacteria</taxon>
        <taxon>Pseudomonadati</taxon>
        <taxon>Candidatus Hydrogenedentota</taxon>
        <taxon>Candidatus Abyssobacteria</taxon>
    </lineage>
</organism>
<dbReference type="GO" id="GO:0005975">
    <property type="term" value="P:carbohydrate metabolic process"/>
    <property type="evidence" value="ECO:0007669"/>
    <property type="project" value="InterPro"/>
</dbReference>
<dbReference type="InterPro" id="IPR018087">
    <property type="entry name" value="Glyco_hydro_5_CS"/>
</dbReference>
<dbReference type="Gene3D" id="3.20.20.80">
    <property type="entry name" value="Glycosidases"/>
    <property type="match status" value="1"/>
</dbReference>
<dbReference type="Proteomes" id="UP000265882">
    <property type="component" value="Unassembled WGS sequence"/>
</dbReference>
<dbReference type="GO" id="GO:0004553">
    <property type="term" value="F:hydrolase activity, hydrolyzing O-glycosyl compounds"/>
    <property type="evidence" value="ECO:0007669"/>
    <property type="project" value="InterPro"/>
</dbReference>
<dbReference type="PANTHER" id="PTHR12631:SF10">
    <property type="entry name" value="BETA-XYLOSIDASE-LIKE PROTEIN-RELATED"/>
    <property type="match status" value="1"/>
</dbReference>
<dbReference type="EMBL" id="QZKU01000022">
    <property type="protein sequence ID" value="RJP25475.1"/>
    <property type="molecule type" value="Genomic_DNA"/>
</dbReference>
<comment type="caution">
    <text evidence="6">The sequence shown here is derived from an EMBL/GenBank/DDBJ whole genome shotgun (WGS) entry which is preliminary data.</text>
</comment>
<accession>A0A3A4P3S7</accession>
<evidence type="ECO:0000313" key="7">
    <source>
        <dbReference type="Proteomes" id="UP000265882"/>
    </source>
</evidence>
<dbReference type="InterPro" id="IPR051923">
    <property type="entry name" value="Glycosyl_Hydrolase_39"/>
</dbReference>
<feature type="region of interest" description="Disordered" evidence="4">
    <location>
        <begin position="43"/>
        <end position="65"/>
    </location>
</feature>
<dbReference type="AlphaFoldDB" id="A0A3A4P3S7"/>
<proteinExistence type="inferred from homology"/>
<dbReference type="SUPFAM" id="SSF51445">
    <property type="entry name" value="(Trans)glycosidases"/>
    <property type="match status" value="1"/>
</dbReference>
<keyword evidence="2" id="KW-0378">Hydrolase</keyword>
<name>A0A3A4P3S7_ABYX5</name>
<dbReference type="Pfam" id="PF01229">
    <property type="entry name" value="Glyco_hydro_39"/>
    <property type="match status" value="1"/>
</dbReference>
<evidence type="ECO:0000256" key="1">
    <source>
        <dbReference type="ARBA" id="ARBA00008875"/>
    </source>
</evidence>
<protein>
    <recommendedName>
        <fullName evidence="5">Glycosyl hydrolases family 39 N-terminal catalytic domain-containing protein</fullName>
    </recommendedName>
</protein>
<gene>
    <name evidence="6" type="ORF">C4520_02410</name>
</gene>
<evidence type="ECO:0000256" key="4">
    <source>
        <dbReference type="SAM" id="MobiDB-lite"/>
    </source>
</evidence>
<evidence type="ECO:0000259" key="5">
    <source>
        <dbReference type="Pfam" id="PF01229"/>
    </source>
</evidence>
<evidence type="ECO:0000313" key="6">
    <source>
        <dbReference type="EMBL" id="RJP25475.1"/>
    </source>
</evidence>
<keyword evidence="3" id="KW-0326">Glycosidase</keyword>
<comment type="similarity">
    <text evidence="1">Belongs to the glycosyl hydrolase 39 family.</text>
</comment>